<dbReference type="EMBL" id="JBJUIK010000011">
    <property type="protein sequence ID" value="KAL3513436.1"/>
    <property type="molecule type" value="Genomic_DNA"/>
</dbReference>
<gene>
    <name evidence="1" type="ORF">ACH5RR_026153</name>
</gene>
<keyword evidence="2" id="KW-1185">Reference proteome</keyword>
<organism evidence="1 2">
    <name type="scientific">Cinchona calisaya</name>
    <dbReference type="NCBI Taxonomy" id="153742"/>
    <lineage>
        <taxon>Eukaryota</taxon>
        <taxon>Viridiplantae</taxon>
        <taxon>Streptophyta</taxon>
        <taxon>Embryophyta</taxon>
        <taxon>Tracheophyta</taxon>
        <taxon>Spermatophyta</taxon>
        <taxon>Magnoliopsida</taxon>
        <taxon>eudicotyledons</taxon>
        <taxon>Gunneridae</taxon>
        <taxon>Pentapetalae</taxon>
        <taxon>asterids</taxon>
        <taxon>lamiids</taxon>
        <taxon>Gentianales</taxon>
        <taxon>Rubiaceae</taxon>
        <taxon>Cinchonoideae</taxon>
        <taxon>Cinchoneae</taxon>
        <taxon>Cinchona</taxon>
    </lineage>
</organism>
<comment type="caution">
    <text evidence="1">The sequence shown here is derived from an EMBL/GenBank/DDBJ whole genome shotgun (WGS) entry which is preliminary data.</text>
</comment>
<evidence type="ECO:0000313" key="2">
    <source>
        <dbReference type="Proteomes" id="UP001630127"/>
    </source>
</evidence>
<dbReference type="AlphaFoldDB" id="A0ABD2Z207"/>
<dbReference type="Proteomes" id="UP001630127">
    <property type="component" value="Unassembled WGS sequence"/>
</dbReference>
<reference evidence="1 2" key="1">
    <citation type="submission" date="2024-11" db="EMBL/GenBank/DDBJ databases">
        <title>A near-complete genome assembly of Cinchona calisaya.</title>
        <authorList>
            <person name="Lian D.C."/>
            <person name="Zhao X.W."/>
            <person name="Wei L."/>
        </authorList>
    </citation>
    <scope>NUCLEOTIDE SEQUENCE [LARGE SCALE GENOMIC DNA]</scope>
    <source>
        <tissue evidence="1">Nenye</tissue>
    </source>
</reference>
<proteinExistence type="predicted"/>
<evidence type="ECO:0000313" key="1">
    <source>
        <dbReference type="EMBL" id="KAL3513436.1"/>
    </source>
</evidence>
<accession>A0ABD2Z207</accession>
<sequence>MFPSLSGLSESIVNPVLCGLVQTGQGNSVLLNWANEGLVGLVSLGINCATIPGVSWVKVVRKQGVTHEESYQGEDCIEPEVVVEVVSMQVDEYRDMGAANSPVPDIGKSSAV</sequence>
<protein>
    <submittedName>
        <fullName evidence="1">Uncharacterized protein</fullName>
    </submittedName>
</protein>
<name>A0ABD2Z207_9GENT</name>